<evidence type="ECO:0000256" key="1">
    <source>
        <dbReference type="SAM" id="MobiDB-lite"/>
    </source>
</evidence>
<protein>
    <submittedName>
        <fullName evidence="3">Trans-sialidase, putative</fullName>
    </submittedName>
</protein>
<dbReference type="OrthoDB" id="10501832at2759"/>
<evidence type="ECO:0000313" key="3">
    <source>
        <dbReference type="EMBL" id="EKF26928.1"/>
    </source>
</evidence>
<dbReference type="AlphaFoldDB" id="K2LW20"/>
<feature type="compositionally biased region" description="Basic and acidic residues" evidence="1">
    <location>
        <begin position="1"/>
        <end position="21"/>
    </location>
</feature>
<keyword evidence="4" id="KW-1185">Reference proteome</keyword>
<dbReference type="SUPFAM" id="SSF50939">
    <property type="entry name" value="Sialidases"/>
    <property type="match status" value="1"/>
</dbReference>
<feature type="domain" description="Sialidase" evidence="2">
    <location>
        <begin position="13"/>
        <end position="193"/>
    </location>
</feature>
<dbReference type="Proteomes" id="UP000007350">
    <property type="component" value="Unassembled WGS sequence"/>
</dbReference>
<feature type="non-terminal residue" evidence="3">
    <location>
        <position position="193"/>
    </location>
</feature>
<dbReference type="InterPro" id="IPR036278">
    <property type="entry name" value="Sialidase_sf"/>
</dbReference>
<reference evidence="3 4" key="1">
    <citation type="journal article" date="2012" name="BMC Genomics">
        <title>Comparative genomic analysis of human infective Trypanosoma cruzi lineages with the bat-restricted subspecies T. cruzi marinkellei.</title>
        <authorList>
            <person name="Franzen O."/>
            <person name="Talavera-Lopez C."/>
            <person name="Ochaya S."/>
            <person name="Butler C.E."/>
            <person name="Messenger L.A."/>
            <person name="Lewis M.D."/>
            <person name="Llewellyn M.S."/>
            <person name="Marinkelle C.J."/>
            <person name="Tyler K.M."/>
            <person name="Miles M.A."/>
            <person name="Andersson B."/>
        </authorList>
    </citation>
    <scope>NUCLEOTIDE SEQUENCE [LARGE SCALE GENOMIC DNA]</scope>
    <source>
        <strain evidence="3 4">B7</strain>
    </source>
</reference>
<gene>
    <name evidence="3" type="ORF">MOQ_009363</name>
</gene>
<evidence type="ECO:0000313" key="4">
    <source>
        <dbReference type="Proteomes" id="UP000007350"/>
    </source>
</evidence>
<feature type="region of interest" description="Disordered" evidence="1">
    <location>
        <begin position="1"/>
        <end position="24"/>
    </location>
</feature>
<dbReference type="InterPro" id="IPR011040">
    <property type="entry name" value="Sialidase"/>
</dbReference>
<dbReference type="PRINTS" id="PR01803">
    <property type="entry name" value="TCSIALIDASE"/>
</dbReference>
<name>K2LW20_TRYCR</name>
<comment type="caution">
    <text evidence="3">The sequence shown here is derived from an EMBL/GenBank/DDBJ whole genome shotgun (WGS) entry which is preliminary data.</text>
</comment>
<dbReference type="EMBL" id="AHKC01019636">
    <property type="protein sequence ID" value="EKF26928.1"/>
    <property type="molecule type" value="Genomic_DNA"/>
</dbReference>
<dbReference type="Pfam" id="PF13859">
    <property type="entry name" value="BNR_3"/>
    <property type="match status" value="1"/>
</dbReference>
<evidence type="ECO:0000259" key="2">
    <source>
        <dbReference type="Pfam" id="PF13859"/>
    </source>
</evidence>
<dbReference type="Gene3D" id="2.120.10.10">
    <property type="match status" value="1"/>
</dbReference>
<dbReference type="CDD" id="cd15482">
    <property type="entry name" value="Sialidase_non-viral"/>
    <property type="match status" value="1"/>
</dbReference>
<dbReference type="GO" id="GO:0004308">
    <property type="term" value="F:exo-alpha-sialidase activity"/>
    <property type="evidence" value="ECO:0007669"/>
    <property type="project" value="InterPro"/>
</dbReference>
<organism evidence="3 4">
    <name type="scientific">Trypanosoma cruzi marinkellei</name>
    <dbReference type="NCBI Taxonomy" id="85056"/>
    <lineage>
        <taxon>Eukaryota</taxon>
        <taxon>Discoba</taxon>
        <taxon>Euglenozoa</taxon>
        <taxon>Kinetoplastea</taxon>
        <taxon>Metakinetoplastina</taxon>
        <taxon>Trypanosomatida</taxon>
        <taxon>Trypanosomatidae</taxon>
        <taxon>Trypanosoma</taxon>
        <taxon>Schizotrypanum</taxon>
    </lineage>
</organism>
<dbReference type="InterPro" id="IPR008377">
    <property type="entry name" value="Sialidase_trypan"/>
</dbReference>
<sequence length="193" mass="21605">MPRMADGKVSSDEEDKMEFKWQSESTSNVPHDLWEDKGANLKRFKQFLGGGGAGIKMEEVRRYVLPIQALKNDEKVVSLVILARRTSSGWKFSEGESDDGCIQPAVLEWEDRKLVMMASCEDGSRRVYMADEEGSRWTEEYDTLSRVWGNSLARKGHGVQGGFVSATINGQKVILVSRPVYSGTNGKETGRLH</sequence>
<accession>K2LW20</accession>
<proteinExistence type="predicted"/>